<dbReference type="InterPro" id="IPR001610">
    <property type="entry name" value="PAC"/>
</dbReference>
<evidence type="ECO:0000259" key="2">
    <source>
        <dbReference type="PROSITE" id="PS50113"/>
    </source>
</evidence>
<evidence type="ECO:0000259" key="1">
    <source>
        <dbReference type="PROSITE" id="PS50112"/>
    </source>
</evidence>
<organism evidence="5 6">
    <name type="scientific">Colwellia maritima</name>
    <dbReference type="NCBI Taxonomy" id="2912588"/>
    <lineage>
        <taxon>Bacteria</taxon>
        <taxon>Pseudomonadati</taxon>
        <taxon>Pseudomonadota</taxon>
        <taxon>Gammaproteobacteria</taxon>
        <taxon>Alteromonadales</taxon>
        <taxon>Colwelliaceae</taxon>
        <taxon>Colwellia</taxon>
    </lineage>
</organism>
<dbReference type="PROSITE" id="PS50883">
    <property type="entry name" value="EAL"/>
    <property type="match status" value="1"/>
</dbReference>
<dbReference type="SUPFAM" id="SSF55073">
    <property type="entry name" value="Nucleotide cyclase"/>
    <property type="match status" value="1"/>
</dbReference>
<dbReference type="Proteomes" id="UP001139646">
    <property type="component" value="Unassembled WGS sequence"/>
</dbReference>
<dbReference type="SMART" id="SM00091">
    <property type="entry name" value="PAS"/>
    <property type="match status" value="4"/>
</dbReference>
<dbReference type="RefSeq" id="WP_242287253.1">
    <property type="nucleotide sequence ID" value="NZ_JAKKSL010000003.1"/>
</dbReference>
<dbReference type="Pfam" id="PF13426">
    <property type="entry name" value="PAS_9"/>
    <property type="match status" value="2"/>
</dbReference>
<dbReference type="PROSITE" id="PS50112">
    <property type="entry name" value="PAS"/>
    <property type="match status" value="2"/>
</dbReference>
<dbReference type="CDD" id="cd00130">
    <property type="entry name" value="PAS"/>
    <property type="match status" value="3"/>
</dbReference>
<dbReference type="Gene3D" id="3.20.20.450">
    <property type="entry name" value="EAL domain"/>
    <property type="match status" value="1"/>
</dbReference>
<evidence type="ECO:0000259" key="3">
    <source>
        <dbReference type="PROSITE" id="PS50883"/>
    </source>
</evidence>
<dbReference type="InterPro" id="IPR035919">
    <property type="entry name" value="EAL_sf"/>
</dbReference>
<reference evidence="5" key="1">
    <citation type="submission" date="2022-01" db="EMBL/GenBank/DDBJ databases">
        <title>Colwellia maritima, isolated from seawater.</title>
        <authorList>
            <person name="Kristyanto S."/>
            <person name="Jung J."/>
            <person name="Jeon C.O."/>
        </authorList>
    </citation>
    <scope>NUCLEOTIDE SEQUENCE</scope>
    <source>
        <strain evidence="5">MSW7</strain>
    </source>
</reference>
<dbReference type="SMART" id="SM00086">
    <property type="entry name" value="PAC"/>
    <property type="match status" value="4"/>
</dbReference>
<feature type="domain" description="GGDEF" evidence="4">
    <location>
        <begin position="670"/>
        <end position="803"/>
    </location>
</feature>
<dbReference type="EMBL" id="JAKKSL010000003">
    <property type="protein sequence ID" value="MCI2284785.1"/>
    <property type="molecule type" value="Genomic_DNA"/>
</dbReference>
<dbReference type="Pfam" id="PF00563">
    <property type="entry name" value="EAL"/>
    <property type="match status" value="1"/>
</dbReference>
<dbReference type="Gene3D" id="2.10.70.100">
    <property type="match status" value="2"/>
</dbReference>
<feature type="domain" description="PAC" evidence="2">
    <location>
        <begin position="464"/>
        <end position="516"/>
    </location>
</feature>
<feature type="domain" description="PAC" evidence="2">
    <location>
        <begin position="223"/>
        <end position="275"/>
    </location>
</feature>
<evidence type="ECO:0000313" key="5">
    <source>
        <dbReference type="EMBL" id="MCI2284785.1"/>
    </source>
</evidence>
<dbReference type="InterPro" id="IPR000014">
    <property type="entry name" value="PAS"/>
</dbReference>
<comment type="caution">
    <text evidence="5">The sequence shown here is derived from an EMBL/GenBank/DDBJ whole genome shotgun (WGS) entry which is preliminary data.</text>
</comment>
<evidence type="ECO:0000259" key="4">
    <source>
        <dbReference type="PROSITE" id="PS50887"/>
    </source>
</evidence>
<dbReference type="InterPro" id="IPR001633">
    <property type="entry name" value="EAL_dom"/>
</dbReference>
<dbReference type="InterPro" id="IPR052155">
    <property type="entry name" value="Biofilm_reg_signaling"/>
</dbReference>
<dbReference type="InterPro" id="IPR013655">
    <property type="entry name" value="PAS_fold_3"/>
</dbReference>
<dbReference type="SMART" id="SM00052">
    <property type="entry name" value="EAL"/>
    <property type="match status" value="1"/>
</dbReference>
<proteinExistence type="predicted"/>
<gene>
    <name evidence="5" type="ORF">L3081_17040</name>
</gene>
<dbReference type="InterPro" id="IPR000700">
    <property type="entry name" value="PAS-assoc_C"/>
</dbReference>
<dbReference type="NCBIfam" id="TIGR00254">
    <property type="entry name" value="GGDEF"/>
    <property type="match status" value="1"/>
</dbReference>
<dbReference type="PANTHER" id="PTHR44757">
    <property type="entry name" value="DIGUANYLATE CYCLASE DGCP"/>
    <property type="match status" value="1"/>
</dbReference>
<sequence>MKFKNPNIPFSLTLEASGLLFNTIFNQQFQFMAILNAEGVVIEVNDTALESQGVNRNDYVGKLFWETTTWKNLPESESIWKQRLTEAATKKTTILNDDAFQVKDGAIYYPRSSTIAIFKPESDHVYGFIIQAVDTTKRRLVEKKIRENDARLSFVLDHSHIGNWDLDLINNTSVRSLKHDQIFGYDSKLPEWNYDLFLSHVIPEDKEAVDKKYQYAINHKIDWIFECRIRRTDGEIRWILVSGGFAYAETGEVNLMCGIVQDVTILKELELNDIRHHDELKSLFKALPDTYFRMKSDGTILDCITQNPILLYKPPQSFIGKRMQDVLGGSVGELFQLKIDKINKLQTPLAFNYELIINNQLAHFDARLNKIAINDQLICVVRDISEQVYLSNILEQSQAVAKLGSWVQTVNVEAIFWTNEVYSIFEYDKKETITFELFFERIHPDDRDDLFKCLNFSIEKHTPFQSEYRLLLPDGRLKYVLDNAEHIYDDNNQHIQSIGTIQDITQQKDNSEKHQISFKVFNDTHEGILITNAQQIIVEVNPRFTDITGYSHEEIIGQHLNILNSGKQSEEFYEQIWQSIAACGFWQGELWNRTKQGELYAELLNISSVKNDFDEVTHFVGVFSDITQGKKQLEKLNQMAHYDELTKLPNRALFVDRFQQSIAHSERTGHQLAVCFLDLDNFKPINDNHGHEAGDLLLVEVANRIKTCIRNEDTVSRQGGDEFAILLNDIKSTSQYEKMMCRIHKILSLPYFIDDVELHITASSGVTLYPSDTGDIDTLLRHADHAMYQSKLNGKNCFHLYSPASDQRIIQKNLLVDEVKQALENNELELYFQPKVNMATGEVFGAEALIRWNHPQKGIIPPLDFLPLIDNTPLDIEVGEWVIKNSLQQIDEWLKQGLTLELSINISSNHLLSSSFVKELEKSLAQYPLHYSQYLQLEILESSVFGDIQTLTHIIESCQNKLGVAFSLDDFGTGYSSLTHLRRLPVNTIKIDRSFVRDILDDPSDFAIIEGVIALTRSFSRHVIAEGVETTNHGLMLLLMGCESAQGYQIAKPMPNDAFITWLSDYTPNEKWLSLKSKNLNKKQNHLAVFKLICLHTFEKIRQLTLSSTDDSQWPILGDQANHCKNWICRQKKERMFKADDIDNLEAMYNKADGIIQLIRGKFQDGDVDGARILLPDLDSASCAITAAIID</sequence>
<dbReference type="SUPFAM" id="SSF141868">
    <property type="entry name" value="EAL domain-like"/>
    <property type="match status" value="1"/>
</dbReference>
<keyword evidence="6" id="KW-1185">Reference proteome</keyword>
<name>A0ABS9X3I4_9GAMM</name>
<dbReference type="InterPro" id="IPR029787">
    <property type="entry name" value="Nucleotide_cyclase"/>
</dbReference>
<protein>
    <submittedName>
        <fullName evidence="5">EAL domain-containing protein</fullName>
    </submittedName>
</protein>
<dbReference type="InterPro" id="IPR000160">
    <property type="entry name" value="GGDEF_dom"/>
</dbReference>
<dbReference type="PROSITE" id="PS50887">
    <property type="entry name" value="GGDEF"/>
    <property type="match status" value="1"/>
</dbReference>
<feature type="domain" description="PAS" evidence="1">
    <location>
        <begin position="519"/>
        <end position="560"/>
    </location>
</feature>
<dbReference type="PANTHER" id="PTHR44757:SF2">
    <property type="entry name" value="BIOFILM ARCHITECTURE MAINTENANCE PROTEIN MBAA"/>
    <property type="match status" value="1"/>
</dbReference>
<dbReference type="PROSITE" id="PS50113">
    <property type="entry name" value="PAC"/>
    <property type="match status" value="3"/>
</dbReference>
<dbReference type="CDD" id="cd01949">
    <property type="entry name" value="GGDEF"/>
    <property type="match status" value="1"/>
</dbReference>
<evidence type="ECO:0000313" key="6">
    <source>
        <dbReference type="Proteomes" id="UP001139646"/>
    </source>
</evidence>
<accession>A0ABS9X3I4</accession>
<dbReference type="SUPFAM" id="SSF55785">
    <property type="entry name" value="PYP-like sensor domain (PAS domain)"/>
    <property type="match status" value="4"/>
</dbReference>
<dbReference type="Pfam" id="PF08447">
    <property type="entry name" value="PAS_3"/>
    <property type="match status" value="2"/>
</dbReference>
<dbReference type="CDD" id="cd01948">
    <property type="entry name" value="EAL"/>
    <property type="match status" value="1"/>
</dbReference>
<dbReference type="InterPro" id="IPR043128">
    <property type="entry name" value="Rev_trsase/Diguanyl_cyclase"/>
</dbReference>
<dbReference type="Pfam" id="PF00990">
    <property type="entry name" value="GGDEF"/>
    <property type="match status" value="1"/>
</dbReference>
<dbReference type="SMART" id="SM00267">
    <property type="entry name" value="GGDEF"/>
    <property type="match status" value="1"/>
</dbReference>
<dbReference type="Gene3D" id="3.30.450.20">
    <property type="entry name" value="PAS domain"/>
    <property type="match status" value="5"/>
</dbReference>
<dbReference type="Gene3D" id="3.30.70.270">
    <property type="match status" value="1"/>
</dbReference>
<dbReference type="NCBIfam" id="TIGR00229">
    <property type="entry name" value="sensory_box"/>
    <property type="match status" value="3"/>
</dbReference>
<feature type="domain" description="PAS" evidence="1">
    <location>
        <begin position="415"/>
        <end position="461"/>
    </location>
</feature>
<dbReference type="InterPro" id="IPR035965">
    <property type="entry name" value="PAS-like_dom_sf"/>
</dbReference>
<feature type="domain" description="EAL" evidence="3">
    <location>
        <begin position="812"/>
        <end position="1067"/>
    </location>
</feature>
<feature type="domain" description="PAC" evidence="2">
    <location>
        <begin position="586"/>
        <end position="638"/>
    </location>
</feature>